<dbReference type="InterPro" id="IPR001387">
    <property type="entry name" value="Cro/C1-type_HTH"/>
</dbReference>
<feature type="domain" description="HTH cro/C1-type" evidence="1">
    <location>
        <begin position="25"/>
        <end position="55"/>
    </location>
</feature>
<dbReference type="EMBL" id="AZJE01000016">
    <property type="protein sequence ID" value="ETD22601.1"/>
    <property type="molecule type" value="Genomic_DNA"/>
</dbReference>
<dbReference type="OrthoDB" id="2067012at2"/>
<reference evidence="2 3" key="1">
    <citation type="submission" date="2013-10" db="EMBL/GenBank/DDBJ databases">
        <title>The Genome Sequence of Ruminococcus lactaris CC59_002D.</title>
        <authorList>
            <consortium name="The Broad Institute Genomics Platform"/>
            <person name="Earl A."/>
            <person name="Allen-Vercoe E."/>
            <person name="Daigneault M."/>
            <person name="Young S.K."/>
            <person name="Zeng Q."/>
            <person name="Gargeya S."/>
            <person name="Fitzgerald M."/>
            <person name="Abouelleil A."/>
            <person name="Alvarado L."/>
            <person name="Chapman S.B."/>
            <person name="Gainer-Dewar J."/>
            <person name="Goldberg J."/>
            <person name="Griggs A."/>
            <person name="Gujja S."/>
            <person name="Hansen M."/>
            <person name="Howarth C."/>
            <person name="Imamovic A."/>
            <person name="Ireland A."/>
            <person name="Larimer J."/>
            <person name="McCowan C."/>
            <person name="Murphy C."/>
            <person name="Pearson M."/>
            <person name="Poon T.W."/>
            <person name="Priest M."/>
            <person name="Roberts A."/>
            <person name="Saif S."/>
            <person name="Shea T."/>
            <person name="Sykes S."/>
            <person name="Wortman J."/>
            <person name="Nusbaum C."/>
            <person name="Birren B."/>
        </authorList>
    </citation>
    <scope>NUCLEOTIDE SEQUENCE [LARGE SCALE GENOMIC DNA]</scope>
    <source>
        <strain evidence="2 3">CC59_002D</strain>
    </source>
</reference>
<protein>
    <recommendedName>
        <fullName evidence="1">HTH cro/C1-type domain-containing protein</fullName>
    </recommendedName>
</protein>
<proteinExistence type="predicted"/>
<dbReference type="CDD" id="cd00093">
    <property type="entry name" value="HTH_XRE"/>
    <property type="match status" value="1"/>
</dbReference>
<dbReference type="Gene3D" id="1.10.260.40">
    <property type="entry name" value="lambda repressor-like DNA-binding domains"/>
    <property type="match status" value="1"/>
</dbReference>
<evidence type="ECO:0000313" key="3">
    <source>
        <dbReference type="Proteomes" id="UP000018683"/>
    </source>
</evidence>
<dbReference type="SMART" id="SM00530">
    <property type="entry name" value="HTH_XRE"/>
    <property type="match status" value="1"/>
</dbReference>
<dbReference type="AlphaFoldDB" id="V8C790"/>
<evidence type="ECO:0000259" key="1">
    <source>
        <dbReference type="PROSITE" id="PS50943"/>
    </source>
</evidence>
<evidence type="ECO:0000313" key="2">
    <source>
        <dbReference type="EMBL" id="ETD22601.1"/>
    </source>
</evidence>
<name>V8C790_9FIRM</name>
<sequence length="158" mass="18151">MNSTNKWLLTDEEKDKFIATLTPNLTILRTSAEISQEELANLIGVSRQTYSAIERKVRKMAWSTYLSLVLFYDHNRKTHKLIRQLSIFPKELVIRFNDGVDYSDFEISSFLGNKSEEIIEHLDDQAKGAIRAMVMMEYARCNSITNDAVIKSLGVITK</sequence>
<dbReference type="STRING" id="1073376.HMPREF1202_01325"/>
<organism evidence="2 3">
    <name type="scientific">[Ruminococcus] lactaris CC59_002D</name>
    <dbReference type="NCBI Taxonomy" id="1073376"/>
    <lineage>
        <taxon>Bacteria</taxon>
        <taxon>Bacillati</taxon>
        <taxon>Bacillota</taxon>
        <taxon>Clostridia</taxon>
        <taxon>Lachnospirales</taxon>
        <taxon>Lachnospiraceae</taxon>
        <taxon>Mediterraneibacter</taxon>
    </lineage>
</organism>
<dbReference type="Pfam" id="PF01381">
    <property type="entry name" value="HTH_3"/>
    <property type="match status" value="1"/>
</dbReference>
<dbReference type="GO" id="GO:0003677">
    <property type="term" value="F:DNA binding"/>
    <property type="evidence" value="ECO:0007669"/>
    <property type="project" value="InterPro"/>
</dbReference>
<gene>
    <name evidence="2" type="ORF">HMPREF1202_01325</name>
</gene>
<dbReference type="PROSITE" id="PS50943">
    <property type="entry name" value="HTH_CROC1"/>
    <property type="match status" value="1"/>
</dbReference>
<dbReference type="InterPro" id="IPR010982">
    <property type="entry name" value="Lambda_DNA-bd_dom_sf"/>
</dbReference>
<dbReference type="RefSeq" id="WP_023921809.1">
    <property type="nucleotide sequence ID" value="NZ_KI669408.1"/>
</dbReference>
<dbReference type="SUPFAM" id="SSF47413">
    <property type="entry name" value="lambda repressor-like DNA-binding domains"/>
    <property type="match status" value="1"/>
</dbReference>
<comment type="caution">
    <text evidence="2">The sequence shown here is derived from an EMBL/GenBank/DDBJ whole genome shotgun (WGS) entry which is preliminary data.</text>
</comment>
<accession>V8C790</accession>
<dbReference type="HOGENOM" id="CLU_1668125_0_0_9"/>
<dbReference type="Proteomes" id="UP000018683">
    <property type="component" value="Unassembled WGS sequence"/>
</dbReference>